<keyword evidence="3" id="KW-1185">Reference proteome</keyword>
<dbReference type="Pfam" id="PF23055">
    <property type="entry name" value="DUF7041"/>
    <property type="match status" value="1"/>
</dbReference>
<accession>A0A9J6EK60</accession>
<evidence type="ECO:0000259" key="1">
    <source>
        <dbReference type="Pfam" id="PF23055"/>
    </source>
</evidence>
<reference evidence="2" key="1">
    <citation type="journal article" date="2020" name="Cell">
        <title>Large-Scale Comparative Analyses of Tick Genomes Elucidate Their Genetic Diversity and Vector Capacities.</title>
        <authorList>
            <consortium name="Tick Genome and Microbiome Consortium (TIGMIC)"/>
            <person name="Jia N."/>
            <person name="Wang J."/>
            <person name="Shi W."/>
            <person name="Du L."/>
            <person name="Sun Y."/>
            <person name="Zhan W."/>
            <person name="Jiang J.F."/>
            <person name="Wang Q."/>
            <person name="Zhang B."/>
            <person name="Ji P."/>
            <person name="Bell-Sakyi L."/>
            <person name="Cui X.M."/>
            <person name="Yuan T.T."/>
            <person name="Jiang B.G."/>
            <person name="Yang W.F."/>
            <person name="Lam T.T."/>
            <person name="Chang Q.C."/>
            <person name="Ding S.J."/>
            <person name="Wang X.J."/>
            <person name="Zhu J.G."/>
            <person name="Ruan X.D."/>
            <person name="Zhao L."/>
            <person name="Wei J.T."/>
            <person name="Ye R.Z."/>
            <person name="Que T.C."/>
            <person name="Du C.H."/>
            <person name="Zhou Y.H."/>
            <person name="Cheng J.X."/>
            <person name="Dai P.F."/>
            <person name="Guo W.B."/>
            <person name="Han X.H."/>
            <person name="Huang E.J."/>
            <person name="Li L.F."/>
            <person name="Wei W."/>
            <person name="Gao Y.C."/>
            <person name="Liu J.Z."/>
            <person name="Shao H.Z."/>
            <person name="Wang X."/>
            <person name="Wang C.C."/>
            <person name="Yang T.C."/>
            <person name="Huo Q.B."/>
            <person name="Li W."/>
            <person name="Chen H.Y."/>
            <person name="Chen S.E."/>
            <person name="Zhou L.G."/>
            <person name="Ni X.B."/>
            <person name="Tian J.H."/>
            <person name="Sheng Y."/>
            <person name="Liu T."/>
            <person name="Pan Y.S."/>
            <person name="Xia L.Y."/>
            <person name="Li J."/>
            <person name="Zhao F."/>
            <person name="Cao W.C."/>
        </authorList>
    </citation>
    <scope>NUCLEOTIDE SEQUENCE</scope>
    <source>
        <strain evidence="2">Rmic-2018</strain>
    </source>
</reference>
<feature type="domain" description="DUF7041" evidence="1">
    <location>
        <begin position="603"/>
        <end position="672"/>
    </location>
</feature>
<dbReference type="SUPFAM" id="SSF53098">
    <property type="entry name" value="Ribonuclease H-like"/>
    <property type="match status" value="1"/>
</dbReference>
<gene>
    <name evidence="2" type="ORF">HPB51_025163</name>
</gene>
<evidence type="ECO:0000313" key="2">
    <source>
        <dbReference type="EMBL" id="KAH8034501.1"/>
    </source>
</evidence>
<organism evidence="2 3">
    <name type="scientific">Rhipicephalus microplus</name>
    <name type="common">Cattle tick</name>
    <name type="synonym">Boophilus microplus</name>
    <dbReference type="NCBI Taxonomy" id="6941"/>
    <lineage>
        <taxon>Eukaryota</taxon>
        <taxon>Metazoa</taxon>
        <taxon>Ecdysozoa</taxon>
        <taxon>Arthropoda</taxon>
        <taxon>Chelicerata</taxon>
        <taxon>Arachnida</taxon>
        <taxon>Acari</taxon>
        <taxon>Parasitiformes</taxon>
        <taxon>Ixodida</taxon>
        <taxon>Ixodoidea</taxon>
        <taxon>Ixodidae</taxon>
        <taxon>Rhipicephalinae</taxon>
        <taxon>Rhipicephalus</taxon>
        <taxon>Boophilus</taxon>
    </lineage>
</organism>
<reference evidence="2" key="2">
    <citation type="submission" date="2021-09" db="EMBL/GenBank/DDBJ databases">
        <authorList>
            <person name="Jia N."/>
            <person name="Wang J."/>
            <person name="Shi W."/>
            <person name="Du L."/>
            <person name="Sun Y."/>
            <person name="Zhan W."/>
            <person name="Jiang J."/>
            <person name="Wang Q."/>
            <person name="Zhang B."/>
            <person name="Ji P."/>
            <person name="Sakyi L.B."/>
            <person name="Cui X."/>
            <person name="Yuan T."/>
            <person name="Jiang B."/>
            <person name="Yang W."/>
            <person name="Lam T.T.-Y."/>
            <person name="Chang Q."/>
            <person name="Ding S."/>
            <person name="Wang X."/>
            <person name="Zhu J."/>
            <person name="Ruan X."/>
            <person name="Zhao L."/>
            <person name="Wei J."/>
            <person name="Que T."/>
            <person name="Du C."/>
            <person name="Cheng J."/>
            <person name="Dai P."/>
            <person name="Han X."/>
            <person name="Huang E."/>
            <person name="Gao Y."/>
            <person name="Liu J."/>
            <person name="Shao H."/>
            <person name="Ye R."/>
            <person name="Li L."/>
            <person name="Wei W."/>
            <person name="Wang X."/>
            <person name="Wang C."/>
            <person name="Huo Q."/>
            <person name="Li W."/>
            <person name="Guo W."/>
            <person name="Chen H."/>
            <person name="Chen S."/>
            <person name="Zhou L."/>
            <person name="Zhou L."/>
            <person name="Ni X."/>
            <person name="Tian J."/>
            <person name="Zhou Y."/>
            <person name="Sheng Y."/>
            <person name="Liu T."/>
            <person name="Pan Y."/>
            <person name="Xia L."/>
            <person name="Li J."/>
            <person name="Zhao F."/>
            <person name="Cao W."/>
        </authorList>
    </citation>
    <scope>NUCLEOTIDE SEQUENCE</scope>
    <source>
        <strain evidence="2">Rmic-2018</strain>
        <tissue evidence="2">Larvae</tissue>
    </source>
</reference>
<proteinExistence type="predicted"/>
<dbReference type="InterPro" id="IPR012337">
    <property type="entry name" value="RNaseH-like_sf"/>
</dbReference>
<dbReference type="InterPro" id="IPR055469">
    <property type="entry name" value="DUF7041"/>
</dbReference>
<sequence>MARYFSDTQKGVVVEHLRSYHLGSATTEILLAHVKEALQDLPARNMLCFYSDRPNVMRSLKKRLKEDVNPALLDIGECSLHKVHNAFEKGLEAFGDTVETTLLDIYHFFKNSAVQSATLKATQRFLGLPENVLLRHVSSRWLTLSSALDRFIQQHEAVKETVLGAQQKSRAGGNIYRRLKENLMKKDLLPKAIFLRNVADVFVEFLTLFQRREPLLHILYEEMVKLVKRILGQFVLIGAYRDFTGVELQYLNVECSANWKQVVEIGGDTENSINSFTPEEKMFRIGARSFYIHVAKYLLSRLPFGNQVLKDLKSIHPSAVKEESPIVALRNLAQQVPEVVPPQEVSALMDELTLLSTEEFSSNPHERLDDAWQHIFSLLSKDGGPKYPRTVKFVKAMLSLAHGNADVERGFSENRRLLHERSNLSNASVNGLRATKSFCSRLKKHQDDLVALLSLLDHSFSVICFSETWISDNYGNLVPPRCDLVCSNIKSQPSQHYHSAMKQGWTNHGVAGTSLVHMPTLRLGKTLESFFMSHRSVVQGETNGGEADAKYWQYEVEEKMEKMMVVQSELLMRIAELETALVTDQEKTRAVGERLKSAEAALAKVEAHFRLGQITSQQTRHWHLVSCLPLDVADDLADILASPHPSHPDDTLKAAIISRKSESEHSRLQQLITATELGDRRPLPLLRRMRQLLGGPSRGEGVT</sequence>
<evidence type="ECO:0000313" key="3">
    <source>
        <dbReference type="Proteomes" id="UP000821866"/>
    </source>
</evidence>
<dbReference type="PANTHER" id="PTHR37162">
    <property type="entry name" value="HAT FAMILY DIMERISATION DOMAINCONTAINING PROTEIN-RELATED"/>
    <property type="match status" value="1"/>
</dbReference>
<dbReference type="EMBL" id="JABSTU010000004">
    <property type="protein sequence ID" value="KAH8034501.1"/>
    <property type="molecule type" value="Genomic_DNA"/>
</dbReference>
<dbReference type="AlphaFoldDB" id="A0A9J6EK60"/>
<protein>
    <recommendedName>
        <fullName evidence="1">DUF7041 domain-containing protein</fullName>
    </recommendedName>
</protein>
<dbReference type="Proteomes" id="UP000821866">
    <property type="component" value="Chromosome 2"/>
</dbReference>
<name>A0A9J6EK60_RHIMP</name>
<dbReference type="PANTHER" id="PTHR37162:SF6">
    <property type="entry name" value="BED-TYPE DOMAIN-CONTAINING PROTEIN"/>
    <property type="match status" value="1"/>
</dbReference>
<comment type="caution">
    <text evidence="2">The sequence shown here is derived from an EMBL/GenBank/DDBJ whole genome shotgun (WGS) entry which is preliminary data.</text>
</comment>